<sequence length="70" mass="7771">MNIAKNILRAFKNEEMASLDIQFCSVDNEFTVSLSFVNDTGTSTYVETDENLNTAIGFIANKVYELKGAI</sequence>
<dbReference type="RefSeq" id="YP_004009839.1">
    <property type="nucleotide sequence ID" value="NC_014661.1"/>
</dbReference>
<protein>
    <submittedName>
        <fullName evidence="1">Uncharacterized protein</fullName>
    </submittedName>
</protein>
<evidence type="ECO:0000313" key="2">
    <source>
        <dbReference type="Proteomes" id="UP000008730"/>
    </source>
</evidence>
<dbReference type="GeneID" id="9926112"/>
<dbReference type="KEGG" id="vg:9926112"/>
<proteinExistence type="predicted"/>
<reference evidence="1 2" key="1">
    <citation type="journal article" date="2010" name="Virol. J.">
        <title>Genomes of the T4-related bacteriophages as windows on microbial genome evolution.</title>
        <authorList>
            <person name="Petrov V.M."/>
            <person name="Ratnayaka S."/>
            <person name="Nolan J.M."/>
            <person name="Miller E.S."/>
            <person name="Karam J.D."/>
        </authorList>
    </citation>
    <scope>NUCLEOTIDE SEQUENCE [LARGE SCALE GENOMIC DNA]</scope>
</reference>
<dbReference type="Proteomes" id="UP000008730">
    <property type="component" value="Segment"/>
</dbReference>
<dbReference type="EMBL" id="GU911519">
    <property type="protein sequence ID" value="ADG36187.1"/>
    <property type="molecule type" value="Genomic_DNA"/>
</dbReference>
<keyword evidence="2" id="KW-1185">Reference proteome</keyword>
<evidence type="ECO:0000313" key="1">
    <source>
        <dbReference type="EMBL" id="ADG36187.1"/>
    </source>
</evidence>
<gene>
    <name evidence="1" type="ORF">Acj61p222</name>
</gene>
<name>E5E4K3_9CAUD</name>
<accession>E5E4K3</accession>
<organism evidence="1 2">
    <name type="scientific">Acinetobacter phage Acj61</name>
    <dbReference type="NCBI Taxonomy" id="760732"/>
    <lineage>
        <taxon>Viruses</taxon>
        <taxon>Duplodnaviria</taxon>
        <taxon>Heunggongvirae</taxon>
        <taxon>Uroviricota</taxon>
        <taxon>Caudoviricetes</taxon>
        <taxon>Pantevenvirales</taxon>
        <taxon>Straboviridae</taxon>
        <taxon>Twarogvirinae</taxon>
        <taxon>Lasallevirus</taxon>
        <taxon>Lasallevirus Acj61</taxon>
        <taxon>Acinetobacter virus Acj61</taxon>
    </lineage>
</organism>